<dbReference type="GO" id="GO:0016301">
    <property type="term" value="F:kinase activity"/>
    <property type="evidence" value="ECO:0007669"/>
    <property type="project" value="UniProtKB-KW"/>
</dbReference>
<dbReference type="Pfam" id="PF00294">
    <property type="entry name" value="PfkB"/>
    <property type="match status" value="1"/>
</dbReference>
<comment type="caution">
    <text evidence="7">The sequence shown here is derived from an EMBL/GenBank/DDBJ whole genome shotgun (WGS) entry which is preliminary data.</text>
</comment>
<dbReference type="AlphaFoldDB" id="A0A367FZC1"/>
<dbReference type="RefSeq" id="WP_114002135.1">
    <property type="nucleotide sequence ID" value="NZ_PSQG01000011.1"/>
</dbReference>
<evidence type="ECO:0000256" key="2">
    <source>
        <dbReference type="ARBA" id="ARBA00022679"/>
    </source>
</evidence>
<dbReference type="Gene3D" id="3.40.1190.20">
    <property type="match status" value="1"/>
</dbReference>
<evidence type="ECO:0000256" key="5">
    <source>
        <dbReference type="ARBA" id="ARBA00022840"/>
    </source>
</evidence>
<name>A0A367FZC1_9FIRM</name>
<dbReference type="InterPro" id="IPR011611">
    <property type="entry name" value="PfkB_dom"/>
</dbReference>
<keyword evidence="4 7" id="KW-0418">Kinase</keyword>
<dbReference type="InterPro" id="IPR029056">
    <property type="entry name" value="Ribokinase-like"/>
</dbReference>
<sequence length="323" mass="35979">MENRQYDVTALGELLIDFTENGDSSQGNPTFEANPGGAPCNVLAMLNRLGKKTAFIGKVGNDMFGKQLKAAVEECGIDTRNLVMDDEIHTTLAFVHTYPDGDRDFSFYRNPGADMMLTKDDVDADLIRNSRIFHFGTLSSTHEGVREATRYALDVAKEAGCIITFDPNLRPPLWKDLNDARKEIEYGMERCDVLKISDNEVEFLFDTTDYDKGAALIEEKYHIPLVLITMGKDGSRAYYRGRKVEAAPFLQEKTIETTGAGDTFCASTLNYVLEHGLEDLTDENLAELLTFANAAASLITTKKGALRVMPERDEVLDFIASRK</sequence>
<evidence type="ECO:0000313" key="7">
    <source>
        <dbReference type="EMBL" id="RCH43792.1"/>
    </source>
</evidence>
<dbReference type="CDD" id="cd01167">
    <property type="entry name" value="bac_FRK"/>
    <property type="match status" value="1"/>
</dbReference>
<dbReference type="InterPro" id="IPR050306">
    <property type="entry name" value="PfkB_Carbo_kinase"/>
</dbReference>
<evidence type="ECO:0000256" key="3">
    <source>
        <dbReference type="ARBA" id="ARBA00022741"/>
    </source>
</evidence>
<evidence type="ECO:0000256" key="4">
    <source>
        <dbReference type="ARBA" id="ARBA00022777"/>
    </source>
</evidence>
<accession>A0A367FZC1</accession>
<dbReference type="GO" id="GO:0005524">
    <property type="term" value="F:ATP binding"/>
    <property type="evidence" value="ECO:0007669"/>
    <property type="project" value="UniProtKB-KW"/>
</dbReference>
<evidence type="ECO:0000313" key="8">
    <source>
        <dbReference type="Proteomes" id="UP000253208"/>
    </source>
</evidence>
<reference evidence="7 8" key="1">
    <citation type="submission" date="2018-02" db="EMBL/GenBank/DDBJ databases">
        <title>Complete genome sequencing of Faecalibacterium prausnitzii strains isolated from the human gut.</title>
        <authorList>
            <person name="Fitzgerald B.C."/>
            <person name="Shkoporov A.N."/>
            <person name="Ross P.R."/>
            <person name="Hill C."/>
        </authorList>
    </citation>
    <scope>NUCLEOTIDE SEQUENCE [LARGE SCALE GENOMIC DNA]</scope>
    <source>
        <strain evidence="7 8">APC942/31-1</strain>
    </source>
</reference>
<feature type="domain" description="Carbohydrate kinase PfkB" evidence="6">
    <location>
        <begin position="7"/>
        <end position="310"/>
    </location>
</feature>
<keyword evidence="3" id="KW-0547">Nucleotide-binding</keyword>
<organism evidence="7 8">
    <name type="scientific">Blautia obeum</name>
    <dbReference type="NCBI Taxonomy" id="40520"/>
    <lineage>
        <taxon>Bacteria</taxon>
        <taxon>Bacillati</taxon>
        <taxon>Bacillota</taxon>
        <taxon>Clostridia</taxon>
        <taxon>Lachnospirales</taxon>
        <taxon>Lachnospiraceae</taxon>
        <taxon>Blautia</taxon>
    </lineage>
</organism>
<comment type="similarity">
    <text evidence="1">Belongs to the carbohydrate kinase PfkB family.</text>
</comment>
<proteinExistence type="inferred from homology"/>
<gene>
    <name evidence="7" type="ORF">C4886_08825</name>
</gene>
<dbReference type="Proteomes" id="UP000253208">
    <property type="component" value="Unassembled WGS sequence"/>
</dbReference>
<dbReference type="PANTHER" id="PTHR43085:SF1">
    <property type="entry name" value="PSEUDOURIDINE KINASE-RELATED"/>
    <property type="match status" value="1"/>
</dbReference>
<dbReference type="PANTHER" id="PTHR43085">
    <property type="entry name" value="HEXOKINASE FAMILY MEMBER"/>
    <property type="match status" value="1"/>
</dbReference>
<protein>
    <submittedName>
        <fullName evidence="7">Carbohydrate kinase</fullName>
    </submittedName>
</protein>
<evidence type="ECO:0000259" key="6">
    <source>
        <dbReference type="Pfam" id="PF00294"/>
    </source>
</evidence>
<dbReference type="EMBL" id="PSQG01000011">
    <property type="protein sequence ID" value="RCH43792.1"/>
    <property type="molecule type" value="Genomic_DNA"/>
</dbReference>
<evidence type="ECO:0000256" key="1">
    <source>
        <dbReference type="ARBA" id="ARBA00010688"/>
    </source>
</evidence>
<dbReference type="SUPFAM" id="SSF53613">
    <property type="entry name" value="Ribokinase-like"/>
    <property type="match status" value="1"/>
</dbReference>
<keyword evidence="5" id="KW-0067">ATP-binding</keyword>
<keyword evidence="2" id="KW-0808">Transferase</keyword>